<proteinExistence type="predicted"/>
<gene>
    <name evidence="1" type="ORF">MGAL_10B001023</name>
</gene>
<evidence type="ECO:0000313" key="1">
    <source>
        <dbReference type="EMBL" id="VDI68785.1"/>
    </source>
</evidence>
<reference evidence="1" key="1">
    <citation type="submission" date="2018-11" db="EMBL/GenBank/DDBJ databases">
        <authorList>
            <person name="Alioto T."/>
            <person name="Alioto T."/>
        </authorList>
    </citation>
    <scope>NUCLEOTIDE SEQUENCE</scope>
</reference>
<protein>
    <submittedName>
        <fullName evidence="1">Uncharacterized protein</fullName>
    </submittedName>
</protein>
<dbReference type="Proteomes" id="UP000596742">
    <property type="component" value="Unassembled WGS sequence"/>
</dbReference>
<keyword evidence="2" id="KW-1185">Reference proteome</keyword>
<organism evidence="1 2">
    <name type="scientific">Mytilus galloprovincialis</name>
    <name type="common">Mediterranean mussel</name>
    <dbReference type="NCBI Taxonomy" id="29158"/>
    <lineage>
        <taxon>Eukaryota</taxon>
        <taxon>Metazoa</taxon>
        <taxon>Spiralia</taxon>
        <taxon>Lophotrochozoa</taxon>
        <taxon>Mollusca</taxon>
        <taxon>Bivalvia</taxon>
        <taxon>Autobranchia</taxon>
        <taxon>Pteriomorphia</taxon>
        <taxon>Mytilida</taxon>
        <taxon>Mytiloidea</taxon>
        <taxon>Mytilidae</taxon>
        <taxon>Mytilinae</taxon>
        <taxon>Mytilus</taxon>
    </lineage>
</organism>
<accession>A0A8B6GT62</accession>
<sequence length="113" mass="12587">MIFSHLVSGSNYNQENSKDLHRTCVASKKGFFDTSVLIRTTQRKMKLYTFFFLVALSFVSIPESIASEEATCFLSLDCGYIRPPCVAECRRRGCSSEGATCNANRSCCCLNCV</sequence>
<evidence type="ECO:0000313" key="2">
    <source>
        <dbReference type="Proteomes" id="UP000596742"/>
    </source>
</evidence>
<dbReference type="AlphaFoldDB" id="A0A8B6GT62"/>
<comment type="caution">
    <text evidence="1">The sequence shown here is derived from an EMBL/GenBank/DDBJ whole genome shotgun (WGS) entry which is preliminary data.</text>
</comment>
<dbReference type="EMBL" id="UYJE01008949">
    <property type="protein sequence ID" value="VDI68785.1"/>
    <property type="molecule type" value="Genomic_DNA"/>
</dbReference>
<name>A0A8B6GT62_MYTGA</name>